<dbReference type="Proteomes" id="UP001059745">
    <property type="component" value="Chromosome 2"/>
</dbReference>
<evidence type="ECO:0000313" key="1">
    <source>
        <dbReference type="EMBL" id="UWX72295.1"/>
    </source>
</evidence>
<protein>
    <recommendedName>
        <fullName evidence="3">Secreted protein</fullName>
    </recommendedName>
</protein>
<accession>A0AB38TXA6</accession>
<name>A0AB38TXA6_BURGA</name>
<dbReference type="EMBL" id="CP104215">
    <property type="protein sequence ID" value="UWX72295.1"/>
    <property type="molecule type" value="Genomic_DNA"/>
</dbReference>
<sequence>MPLAVVPLGANTPSTAALPPIAMVEVEAATPPPVAYCACATWLVAPATSTAVVTALATADLFGFPRAESFSEAATHAPRDSFQIER</sequence>
<evidence type="ECO:0000313" key="2">
    <source>
        <dbReference type="Proteomes" id="UP001059745"/>
    </source>
</evidence>
<proteinExistence type="predicted"/>
<reference evidence="1" key="1">
    <citation type="submission" date="2022-09" db="EMBL/GenBank/DDBJ databases">
        <title>Genomic of Burkholderia gladioli.</title>
        <authorList>
            <person name="Wu H."/>
        </authorList>
    </citation>
    <scope>NUCLEOTIDE SEQUENCE</scope>
    <source>
        <strain evidence="1">ZN-S4</strain>
    </source>
</reference>
<evidence type="ECO:0008006" key="3">
    <source>
        <dbReference type="Google" id="ProtNLM"/>
    </source>
</evidence>
<dbReference type="RefSeq" id="WP_036054277.1">
    <property type="nucleotide sequence ID" value="NZ_CP104215.1"/>
</dbReference>
<gene>
    <name evidence="1" type="ORF">NYZ96_28075</name>
</gene>
<organism evidence="1 2">
    <name type="scientific">Burkholderia gladioli</name>
    <name type="common">Pseudomonas marginata</name>
    <name type="synonym">Phytomonas marginata</name>
    <dbReference type="NCBI Taxonomy" id="28095"/>
    <lineage>
        <taxon>Bacteria</taxon>
        <taxon>Pseudomonadati</taxon>
        <taxon>Pseudomonadota</taxon>
        <taxon>Betaproteobacteria</taxon>
        <taxon>Burkholderiales</taxon>
        <taxon>Burkholderiaceae</taxon>
        <taxon>Burkholderia</taxon>
    </lineage>
</organism>
<dbReference type="AlphaFoldDB" id="A0AB38TXA6"/>